<evidence type="ECO:0000256" key="7">
    <source>
        <dbReference type="SAM" id="Phobius"/>
    </source>
</evidence>
<keyword evidence="5 7" id="KW-1133">Transmembrane helix</keyword>
<reference evidence="9" key="1">
    <citation type="submission" date="2018-05" db="EMBL/GenBank/DDBJ databases">
        <authorList>
            <person name="Lanie J.A."/>
            <person name="Ng W.-L."/>
            <person name="Kazmierczak K.M."/>
            <person name="Andrzejewski T.M."/>
            <person name="Davidsen T.M."/>
            <person name="Wayne K.J."/>
            <person name="Tettelin H."/>
            <person name="Glass J.I."/>
            <person name="Rusch D."/>
            <person name="Podicherti R."/>
            <person name="Tsui H.-C.T."/>
            <person name="Winkler M.E."/>
        </authorList>
    </citation>
    <scope>NUCLEOTIDE SEQUENCE</scope>
</reference>
<accession>A0A382QC07</accession>
<evidence type="ECO:0000313" key="9">
    <source>
        <dbReference type="EMBL" id="SVC83073.1"/>
    </source>
</evidence>
<dbReference type="PANTHER" id="PTHR30614:SF37">
    <property type="entry name" value="AMINO-ACID ABC TRANSPORTER PERMEASE PROTEIN YHDX-RELATED"/>
    <property type="match status" value="1"/>
</dbReference>
<keyword evidence="4" id="KW-0029">Amino-acid transport</keyword>
<dbReference type="InterPro" id="IPR035906">
    <property type="entry name" value="MetI-like_sf"/>
</dbReference>
<evidence type="ECO:0000256" key="1">
    <source>
        <dbReference type="ARBA" id="ARBA00004141"/>
    </source>
</evidence>
<dbReference type="SUPFAM" id="SSF161098">
    <property type="entry name" value="MetI-like"/>
    <property type="match status" value="1"/>
</dbReference>
<feature type="transmembrane region" description="Helical" evidence="7">
    <location>
        <begin position="81"/>
        <end position="103"/>
    </location>
</feature>
<protein>
    <recommendedName>
        <fullName evidence="8">ABC transmembrane type-1 domain-containing protein</fullName>
    </recommendedName>
</protein>
<evidence type="ECO:0000256" key="5">
    <source>
        <dbReference type="ARBA" id="ARBA00022989"/>
    </source>
</evidence>
<dbReference type="GO" id="GO:0055085">
    <property type="term" value="P:transmembrane transport"/>
    <property type="evidence" value="ECO:0007669"/>
    <property type="project" value="InterPro"/>
</dbReference>
<name>A0A382QC07_9ZZZZ</name>
<evidence type="ECO:0000259" key="8">
    <source>
        <dbReference type="PROSITE" id="PS50928"/>
    </source>
</evidence>
<evidence type="ECO:0000256" key="6">
    <source>
        <dbReference type="ARBA" id="ARBA00023136"/>
    </source>
</evidence>
<dbReference type="PROSITE" id="PS50928">
    <property type="entry name" value="ABC_TM1"/>
    <property type="match status" value="1"/>
</dbReference>
<dbReference type="GO" id="GO:0005886">
    <property type="term" value="C:plasma membrane"/>
    <property type="evidence" value="ECO:0007669"/>
    <property type="project" value="TreeGrafter"/>
</dbReference>
<feature type="domain" description="ABC transmembrane type-1" evidence="8">
    <location>
        <begin position="1"/>
        <end position="100"/>
    </location>
</feature>
<dbReference type="GO" id="GO:0006865">
    <property type="term" value="P:amino acid transport"/>
    <property type="evidence" value="ECO:0007669"/>
    <property type="project" value="UniProtKB-KW"/>
</dbReference>
<sequence>RGSIQALSKGQTEAAQAIGLSNYQVTSLVVLPQALRSIIPPLTNQYLNLTKNSSLAVVIAYPDLFMVSRTIMNNSGHALPVFFLILFTYLTLSLFISIVMNLINRRVTRIGT</sequence>
<keyword evidence="6 7" id="KW-0472">Membrane</keyword>
<dbReference type="PANTHER" id="PTHR30614">
    <property type="entry name" value="MEMBRANE COMPONENT OF AMINO ACID ABC TRANSPORTER"/>
    <property type="match status" value="1"/>
</dbReference>
<dbReference type="AlphaFoldDB" id="A0A382QC07"/>
<dbReference type="Pfam" id="PF00528">
    <property type="entry name" value="BPD_transp_1"/>
    <property type="match status" value="1"/>
</dbReference>
<proteinExistence type="inferred from homology"/>
<dbReference type="CDD" id="cd06261">
    <property type="entry name" value="TM_PBP2"/>
    <property type="match status" value="1"/>
</dbReference>
<evidence type="ECO:0000256" key="4">
    <source>
        <dbReference type="ARBA" id="ARBA00022970"/>
    </source>
</evidence>
<comment type="subcellular location">
    <subcellularLocation>
        <location evidence="1">Membrane</location>
        <topology evidence="1">Multi-pass membrane protein</topology>
    </subcellularLocation>
</comment>
<evidence type="ECO:0000256" key="2">
    <source>
        <dbReference type="ARBA" id="ARBA00010072"/>
    </source>
</evidence>
<dbReference type="EMBL" id="UINC01113455">
    <property type="protein sequence ID" value="SVC83073.1"/>
    <property type="molecule type" value="Genomic_DNA"/>
</dbReference>
<feature type="non-terminal residue" evidence="9">
    <location>
        <position position="1"/>
    </location>
</feature>
<dbReference type="InterPro" id="IPR000515">
    <property type="entry name" value="MetI-like"/>
</dbReference>
<gene>
    <name evidence="9" type="ORF">METZ01_LOCUS335927</name>
</gene>
<organism evidence="9">
    <name type="scientific">marine metagenome</name>
    <dbReference type="NCBI Taxonomy" id="408172"/>
    <lineage>
        <taxon>unclassified sequences</taxon>
        <taxon>metagenomes</taxon>
        <taxon>ecological metagenomes</taxon>
    </lineage>
</organism>
<dbReference type="Gene3D" id="1.10.3720.10">
    <property type="entry name" value="MetI-like"/>
    <property type="match status" value="1"/>
</dbReference>
<keyword evidence="4" id="KW-0813">Transport</keyword>
<dbReference type="InterPro" id="IPR043429">
    <property type="entry name" value="ArtM/GltK/GlnP/TcyL/YhdX-like"/>
</dbReference>
<keyword evidence="3 7" id="KW-0812">Transmembrane</keyword>
<comment type="similarity">
    <text evidence="2">Belongs to the binding-protein-dependent transport system permease family. HisMQ subfamily.</text>
</comment>
<evidence type="ECO:0000256" key="3">
    <source>
        <dbReference type="ARBA" id="ARBA00022692"/>
    </source>
</evidence>